<proteinExistence type="predicted"/>
<protein>
    <submittedName>
        <fullName evidence="1">Uncharacterized protein</fullName>
    </submittedName>
</protein>
<name>A0ABQ5EGF4_9ASTR</name>
<organism evidence="1 2">
    <name type="scientific">Tanacetum coccineum</name>
    <dbReference type="NCBI Taxonomy" id="301880"/>
    <lineage>
        <taxon>Eukaryota</taxon>
        <taxon>Viridiplantae</taxon>
        <taxon>Streptophyta</taxon>
        <taxon>Embryophyta</taxon>
        <taxon>Tracheophyta</taxon>
        <taxon>Spermatophyta</taxon>
        <taxon>Magnoliopsida</taxon>
        <taxon>eudicotyledons</taxon>
        <taxon>Gunneridae</taxon>
        <taxon>Pentapetalae</taxon>
        <taxon>asterids</taxon>
        <taxon>campanulids</taxon>
        <taxon>Asterales</taxon>
        <taxon>Asteraceae</taxon>
        <taxon>Asteroideae</taxon>
        <taxon>Anthemideae</taxon>
        <taxon>Anthemidinae</taxon>
        <taxon>Tanacetum</taxon>
    </lineage>
</organism>
<comment type="caution">
    <text evidence="1">The sequence shown here is derived from an EMBL/GenBank/DDBJ whole genome shotgun (WGS) entry which is preliminary data.</text>
</comment>
<evidence type="ECO:0000313" key="2">
    <source>
        <dbReference type="Proteomes" id="UP001151760"/>
    </source>
</evidence>
<dbReference type="EMBL" id="BQNB010016281">
    <property type="protein sequence ID" value="GJT49946.1"/>
    <property type="molecule type" value="Genomic_DNA"/>
</dbReference>
<gene>
    <name evidence="1" type="ORF">Tco_0976103</name>
</gene>
<keyword evidence="2" id="KW-1185">Reference proteome</keyword>
<dbReference type="Proteomes" id="UP001151760">
    <property type="component" value="Unassembled WGS sequence"/>
</dbReference>
<sequence>MVTTHHERENSPPEVVVVNDNCGVNNAYLFGQKNSPAHFTTTNGITLDVRYDFVVIHSVKAADGDDMEDPELTLLAKGLEQQSSFRSYVVIIASLRSNKEFLTELQNNAYHGVHHEYVADHIAVVLEMLDLINIPGVDSHQLRIKVFPLLLANDARQWWINEGKEKSPLGKNSLRNFSVNSTPNHTMEKKKCWAKEITGGLIHLNSYHE</sequence>
<reference evidence="1" key="2">
    <citation type="submission" date="2022-01" db="EMBL/GenBank/DDBJ databases">
        <authorList>
            <person name="Yamashiro T."/>
            <person name="Shiraishi A."/>
            <person name="Satake H."/>
            <person name="Nakayama K."/>
        </authorList>
    </citation>
    <scope>NUCLEOTIDE SEQUENCE</scope>
</reference>
<reference evidence="1" key="1">
    <citation type="journal article" date="2022" name="Int. J. Mol. Sci.">
        <title>Draft Genome of Tanacetum Coccineum: Genomic Comparison of Closely Related Tanacetum-Family Plants.</title>
        <authorList>
            <person name="Yamashiro T."/>
            <person name="Shiraishi A."/>
            <person name="Nakayama K."/>
            <person name="Satake H."/>
        </authorList>
    </citation>
    <scope>NUCLEOTIDE SEQUENCE</scope>
</reference>
<accession>A0ABQ5EGF4</accession>
<evidence type="ECO:0000313" key="1">
    <source>
        <dbReference type="EMBL" id="GJT49946.1"/>
    </source>
</evidence>